<reference evidence="2" key="1">
    <citation type="journal article" date="2022" name="Mol. Ecol. Resour.">
        <title>The genomes of chicory, endive, great burdock and yacon provide insights into Asteraceae palaeo-polyploidization history and plant inulin production.</title>
        <authorList>
            <person name="Fan W."/>
            <person name="Wang S."/>
            <person name="Wang H."/>
            <person name="Wang A."/>
            <person name="Jiang F."/>
            <person name="Liu H."/>
            <person name="Zhao H."/>
            <person name="Xu D."/>
            <person name="Zhang Y."/>
        </authorList>
    </citation>
    <scope>NUCLEOTIDE SEQUENCE [LARGE SCALE GENOMIC DNA]</scope>
    <source>
        <strain evidence="2">cv. Niubang</strain>
    </source>
</reference>
<evidence type="ECO:0000313" key="1">
    <source>
        <dbReference type="EMBL" id="KAI3727950.1"/>
    </source>
</evidence>
<name>A0ACB9C160_ARCLA</name>
<accession>A0ACB9C160</accession>
<evidence type="ECO:0000313" key="2">
    <source>
        <dbReference type="Proteomes" id="UP001055879"/>
    </source>
</evidence>
<comment type="caution">
    <text evidence="1">The sequence shown here is derived from an EMBL/GenBank/DDBJ whole genome shotgun (WGS) entry which is preliminary data.</text>
</comment>
<reference evidence="1 2" key="2">
    <citation type="journal article" date="2022" name="Mol. Ecol. Resour.">
        <title>The genomes of chicory, endive, great burdock and yacon provide insights into Asteraceae paleo-polyploidization history and plant inulin production.</title>
        <authorList>
            <person name="Fan W."/>
            <person name="Wang S."/>
            <person name="Wang H."/>
            <person name="Wang A."/>
            <person name="Jiang F."/>
            <person name="Liu H."/>
            <person name="Zhao H."/>
            <person name="Xu D."/>
            <person name="Zhang Y."/>
        </authorList>
    </citation>
    <scope>NUCLEOTIDE SEQUENCE [LARGE SCALE GENOMIC DNA]</scope>
    <source>
        <strain evidence="2">cv. Niubang</strain>
    </source>
</reference>
<sequence length="454" mass="50557">MDQKEPISYKPPSNGKDFSYNGAGYGGGRRYIRRYSDVVKGHDSSKNGQGEQLHTNIRKNGNNGFEETRIIEVDTDEKTKDILKRSLIGKAKNYDHLDNLVVICKDIELANSQIKHIGGKEVLLVLDNDEAADAIVENTKHEIRQWLWNLRKWDEFYSPEDIVELDITKESASNDSSEPGDAENYLSEEDGSSSNEEDGVADNPNMGMDQDVGIHHNSLNCNIRNEVEGHQRPDVTDVDPIPEEPKVVFSTFEEEIVKPSNLENTQGEGRVDNTTLDPFSGLDLNLDPNVEPTSSIGPRDVRLKVNNGKGSSSGIPFQGTTQTPFPPFAHSSFSLGVGLTEDSKRKFSGGVKERIPFDRNKIWNERIGNNFRRAKIPSSTDHISPRNESCRRKKPRTSMSLGLSSSEVQSRHSTSLGDPLDPKIIINLVKKIGFTWENSVGVQDQMEPPTGGQL</sequence>
<organism evidence="1 2">
    <name type="scientific">Arctium lappa</name>
    <name type="common">Greater burdock</name>
    <name type="synonym">Lappa major</name>
    <dbReference type="NCBI Taxonomy" id="4217"/>
    <lineage>
        <taxon>Eukaryota</taxon>
        <taxon>Viridiplantae</taxon>
        <taxon>Streptophyta</taxon>
        <taxon>Embryophyta</taxon>
        <taxon>Tracheophyta</taxon>
        <taxon>Spermatophyta</taxon>
        <taxon>Magnoliopsida</taxon>
        <taxon>eudicotyledons</taxon>
        <taxon>Gunneridae</taxon>
        <taxon>Pentapetalae</taxon>
        <taxon>asterids</taxon>
        <taxon>campanulids</taxon>
        <taxon>Asterales</taxon>
        <taxon>Asteraceae</taxon>
        <taxon>Carduoideae</taxon>
        <taxon>Cardueae</taxon>
        <taxon>Arctiinae</taxon>
        <taxon>Arctium</taxon>
    </lineage>
</organism>
<dbReference type="EMBL" id="CM042051">
    <property type="protein sequence ID" value="KAI3727950.1"/>
    <property type="molecule type" value="Genomic_DNA"/>
</dbReference>
<protein>
    <submittedName>
        <fullName evidence="1">Uncharacterized protein</fullName>
    </submittedName>
</protein>
<gene>
    <name evidence="1" type="ORF">L6452_16573</name>
</gene>
<proteinExistence type="predicted"/>
<keyword evidence="2" id="KW-1185">Reference proteome</keyword>
<dbReference type="Proteomes" id="UP001055879">
    <property type="component" value="Linkage Group LG05"/>
</dbReference>